<dbReference type="InterPro" id="IPR052029">
    <property type="entry name" value="PpiD_chaperone"/>
</dbReference>
<dbReference type="RefSeq" id="WP_309489005.1">
    <property type="nucleotide sequence ID" value="NZ_JAENIG010000003.1"/>
</dbReference>
<dbReference type="SUPFAM" id="SSF109998">
    <property type="entry name" value="Triger factor/SurA peptide-binding domain-like"/>
    <property type="match status" value="1"/>
</dbReference>
<protein>
    <submittedName>
        <fullName evidence="6">SurA N-terminal domain-containing protein</fullName>
    </submittedName>
</protein>
<dbReference type="AlphaFoldDB" id="A0AAE2V913"/>
<keyword evidence="7" id="KW-1185">Reference proteome</keyword>
<gene>
    <name evidence="6" type="ORF">JIN83_05480</name>
</gene>
<sequence>MRKYTGLMVVVFVLLGAGFLFTMNDIGTGSGVSGGSGPTVLEVHGQSIDQQSYSRMGEQTLQLCSEAGLHNYINFLMAPDAQQMQQALQLGRFGYNYFTMMRNNLTAVELNRFVANRIILKRAITEMGLYASEDEVTEAIKSLPTFSSGGKYSEAAYTLFAEKRLGRMGMTERHLRDLVRENLCLNKLVNIVGGGLAPSRSATQDMLEAQMQTVTLAKVTFQRDDFVERENPSEEEVKAYWEAHQDAYKTDEQRRISYLLLTLPEDADEAATEDDKAEAEPKNEEEAKAKAQAKAAEETQKRELRATAAKALTRQIQELYDSIIESENEKLPLDFKAIVEKHDHQVTESELFTRAKLPAELQGLTLRGSSNQNRPLSEDIFKMKKSDNAYNNVSAPLPVGEHGWVVFVLEEVVEPELLDYDAARAKARAQLIGENATEKVKLAAEEARSAVLELMKAGKDFDTAVREKGLTPVQVGPFASSTPPQDEPSAQQLHGIAAGLNPGEVSEVINEADRSLFFLVEKRELEDTEENKLRVDNAVQGAEMDLMIRTFLNWINHQYQKAEVKAPAV</sequence>
<evidence type="ECO:0000256" key="2">
    <source>
        <dbReference type="ARBA" id="ARBA00022475"/>
    </source>
</evidence>
<evidence type="ECO:0000256" key="5">
    <source>
        <dbReference type="SAM" id="MobiDB-lite"/>
    </source>
</evidence>
<evidence type="ECO:0000256" key="1">
    <source>
        <dbReference type="ARBA" id="ARBA00004236"/>
    </source>
</evidence>
<dbReference type="Pfam" id="PF13624">
    <property type="entry name" value="SurA_N_3"/>
    <property type="match status" value="1"/>
</dbReference>
<feature type="compositionally biased region" description="Acidic residues" evidence="5">
    <location>
        <begin position="267"/>
        <end position="277"/>
    </location>
</feature>
<dbReference type="GO" id="GO:0005886">
    <property type="term" value="C:plasma membrane"/>
    <property type="evidence" value="ECO:0007669"/>
    <property type="project" value="UniProtKB-SubCell"/>
</dbReference>
<dbReference type="PANTHER" id="PTHR47529">
    <property type="entry name" value="PEPTIDYL-PROLYL CIS-TRANS ISOMERASE D"/>
    <property type="match status" value="1"/>
</dbReference>
<evidence type="ECO:0000256" key="3">
    <source>
        <dbReference type="ARBA" id="ARBA00023136"/>
    </source>
</evidence>
<accession>A0AAE2V913</accession>
<keyword evidence="4" id="KW-0143">Chaperone</keyword>
<organism evidence="6 7">
    <name type="scientific">Oceaniferula flava</name>
    <dbReference type="NCBI Taxonomy" id="2800421"/>
    <lineage>
        <taxon>Bacteria</taxon>
        <taxon>Pseudomonadati</taxon>
        <taxon>Verrucomicrobiota</taxon>
        <taxon>Verrucomicrobiia</taxon>
        <taxon>Verrucomicrobiales</taxon>
        <taxon>Verrucomicrobiaceae</taxon>
        <taxon>Oceaniferula</taxon>
    </lineage>
</organism>
<reference evidence="6" key="1">
    <citation type="submission" date="2021-01" db="EMBL/GenBank/DDBJ databases">
        <title>Modified the classification status of verrucomicrobia.</title>
        <authorList>
            <person name="Feng X."/>
        </authorList>
    </citation>
    <scope>NUCLEOTIDE SEQUENCE</scope>
    <source>
        <strain evidence="6">5K15</strain>
    </source>
</reference>
<comment type="subcellular location">
    <subcellularLocation>
        <location evidence="1">Cell membrane</location>
    </subcellularLocation>
</comment>
<name>A0AAE2V913_9BACT</name>
<dbReference type="InterPro" id="IPR027304">
    <property type="entry name" value="Trigger_fact/SurA_dom_sf"/>
</dbReference>
<feature type="compositionally biased region" description="Basic and acidic residues" evidence="5">
    <location>
        <begin position="278"/>
        <end position="299"/>
    </location>
</feature>
<keyword evidence="2" id="KW-1003">Cell membrane</keyword>
<comment type="caution">
    <text evidence="6">The sequence shown here is derived from an EMBL/GenBank/DDBJ whole genome shotgun (WGS) entry which is preliminary data.</text>
</comment>
<proteinExistence type="predicted"/>
<evidence type="ECO:0000256" key="4">
    <source>
        <dbReference type="ARBA" id="ARBA00023186"/>
    </source>
</evidence>
<evidence type="ECO:0000313" key="6">
    <source>
        <dbReference type="EMBL" id="MBK1854398.1"/>
    </source>
</evidence>
<dbReference type="EMBL" id="JAENIG010000003">
    <property type="protein sequence ID" value="MBK1854398.1"/>
    <property type="molecule type" value="Genomic_DNA"/>
</dbReference>
<evidence type="ECO:0000313" key="7">
    <source>
        <dbReference type="Proteomes" id="UP000634206"/>
    </source>
</evidence>
<dbReference type="PANTHER" id="PTHR47529:SF1">
    <property type="entry name" value="PERIPLASMIC CHAPERONE PPID"/>
    <property type="match status" value="1"/>
</dbReference>
<keyword evidence="3" id="KW-0472">Membrane</keyword>
<feature type="region of interest" description="Disordered" evidence="5">
    <location>
        <begin position="267"/>
        <end position="299"/>
    </location>
</feature>
<dbReference type="Proteomes" id="UP000634206">
    <property type="component" value="Unassembled WGS sequence"/>
</dbReference>